<dbReference type="InterPro" id="IPR029062">
    <property type="entry name" value="Class_I_gatase-like"/>
</dbReference>
<reference evidence="1 2" key="1">
    <citation type="submission" date="2019-07" db="EMBL/GenBank/DDBJ databases">
        <title>Rufibacter sp. nov., isolated from lake sediment.</title>
        <authorList>
            <person name="Qu J.-H."/>
        </authorList>
    </citation>
    <scope>NUCLEOTIDE SEQUENCE [LARGE SCALE GENOMIC DNA]</scope>
    <source>
        <strain evidence="1 2">NBS58-1</strain>
    </source>
</reference>
<dbReference type="AlphaFoldDB" id="A0A5B6TD90"/>
<dbReference type="GO" id="GO:0005829">
    <property type="term" value="C:cytosol"/>
    <property type="evidence" value="ECO:0007669"/>
    <property type="project" value="TreeGrafter"/>
</dbReference>
<evidence type="ECO:0000313" key="1">
    <source>
        <dbReference type="EMBL" id="KAA3438429.1"/>
    </source>
</evidence>
<dbReference type="Pfam" id="PF07722">
    <property type="entry name" value="Peptidase_C26"/>
    <property type="match status" value="1"/>
</dbReference>
<name>A0A5B6TD90_9BACT</name>
<protein>
    <submittedName>
        <fullName evidence="1">Gamma-glutamyl-gamma-aminobutyrate hydrolase family protein</fullName>
    </submittedName>
</protein>
<accession>A0A5B6TD90</accession>
<dbReference type="SUPFAM" id="SSF52317">
    <property type="entry name" value="Class I glutamine amidotransferase-like"/>
    <property type="match status" value="1"/>
</dbReference>
<sequence length="320" mass="36222">MVQTNRAVATVKQTNPKIHRNRPTIGITGPDKGGEVAWVFTAFGVLLAGGRPVHITPSNPRTADGLQGLIVGGGADVNPQTYQQESVFQEYLKRTLQNPKKNFFQRIWRFTRWIYYPALFFVRKLFSRKPQWSLDHDRDHLEFQLIDQAVKKNLPVLGICRGSQLLNVYFRGTLHQDISNFYKEEPNPSSVFPVKKVSFKPGSKLAQIVGVTKLKVNALHHQAVDTPGKGLEIVAKESNGVVQAIEHVSRDFIMGVQWHPEYLPRRQEQRRLFQALVQKAREVNRQIEEPDMAAALAQPRDAALVSLDQQVAESTEKSTL</sequence>
<organism evidence="1 2">
    <name type="scientific">Rufibacter hautae</name>
    <dbReference type="NCBI Taxonomy" id="2595005"/>
    <lineage>
        <taxon>Bacteria</taxon>
        <taxon>Pseudomonadati</taxon>
        <taxon>Bacteroidota</taxon>
        <taxon>Cytophagia</taxon>
        <taxon>Cytophagales</taxon>
        <taxon>Hymenobacteraceae</taxon>
        <taxon>Rufibacter</taxon>
    </lineage>
</organism>
<dbReference type="CDD" id="cd01745">
    <property type="entry name" value="GATase1_2"/>
    <property type="match status" value="1"/>
</dbReference>
<dbReference type="OrthoDB" id="9804920at2"/>
<comment type="caution">
    <text evidence="1">The sequence shown here is derived from an EMBL/GenBank/DDBJ whole genome shotgun (WGS) entry which is preliminary data.</text>
</comment>
<dbReference type="Gene3D" id="3.40.50.880">
    <property type="match status" value="1"/>
</dbReference>
<dbReference type="PANTHER" id="PTHR43235:SF1">
    <property type="entry name" value="GLUTAMINE AMIDOTRANSFERASE PB2B2.05-RELATED"/>
    <property type="match status" value="1"/>
</dbReference>
<gene>
    <name evidence="1" type="ORF">FOA19_14420</name>
</gene>
<dbReference type="GO" id="GO:0016811">
    <property type="term" value="F:hydrolase activity, acting on carbon-nitrogen (but not peptide) bonds, in linear amides"/>
    <property type="evidence" value="ECO:0007669"/>
    <property type="project" value="InterPro"/>
</dbReference>
<dbReference type="PROSITE" id="PS51273">
    <property type="entry name" value="GATASE_TYPE_1"/>
    <property type="match status" value="1"/>
</dbReference>
<dbReference type="PANTHER" id="PTHR43235">
    <property type="entry name" value="GLUTAMINE AMIDOTRANSFERASE PB2B2.05-RELATED"/>
    <property type="match status" value="1"/>
</dbReference>
<keyword evidence="2" id="KW-1185">Reference proteome</keyword>
<keyword evidence="1" id="KW-0378">Hydrolase</keyword>
<dbReference type="Proteomes" id="UP000324133">
    <property type="component" value="Unassembled WGS sequence"/>
</dbReference>
<dbReference type="InterPro" id="IPR044668">
    <property type="entry name" value="PuuD-like"/>
</dbReference>
<evidence type="ECO:0000313" key="2">
    <source>
        <dbReference type="Proteomes" id="UP000324133"/>
    </source>
</evidence>
<dbReference type="EMBL" id="VKKY01000002">
    <property type="protein sequence ID" value="KAA3438429.1"/>
    <property type="molecule type" value="Genomic_DNA"/>
</dbReference>
<proteinExistence type="predicted"/>
<dbReference type="InterPro" id="IPR011697">
    <property type="entry name" value="Peptidase_C26"/>
</dbReference>